<evidence type="ECO:0000313" key="2">
    <source>
        <dbReference type="Proteomes" id="UP000009315"/>
    </source>
</evidence>
<sequence length="219" mass="24320">MSILNPERKNIAAKLVQVAKACGYVQKDSENKEQRYKYVSAAAVMEKVNPALVEARLISVPKFSVVSEKEKSTTKGAVWQLVTVECQLTIIDADSGEFVSVISLGTGTDPGDKAVAKAQTMALKYAWLTALNIETGDEPEADERTDKTEFTVHQPVNGGIPNSPRYQELIGLWRQMGWDINSLPGYLEQRFHKPLSHLTEPELSAMVHEAQGYLQQRMV</sequence>
<proteinExistence type="predicted"/>
<evidence type="ECO:0008006" key="3">
    <source>
        <dbReference type="Google" id="ProtNLM"/>
    </source>
</evidence>
<dbReference type="OrthoDB" id="1976435at2"/>
<dbReference type="Proteomes" id="UP000009315">
    <property type="component" value="Unassembled WGS sequence"/>
</dbReference>
<comment type="caution">
    <text evidence="1">The sequence shown here is derived from an EMBL/GenBank/DDBJ whole genome shotgun (WGS) entry which is preliminary data.</text>
</comment>
<dbReference type="AlphaFoldDB" id="K8E9J6"/>
<dbReference type="STRING" id="1121428.DESHY_20117"/>
<name>K8E9J6_9FIRM</name>
<dbReference type="InterPro" id="IPR007499">
    <property type="entry name" value="ERF_bacteria_virus"/>
</dbReference>
<dbReference type="Pfam" id="PF04404">
    <property type="entry name" value="ERF"/>
    <property type="match status" value="1"/>
</dbReference>
<evidence type="ECO:0000313" key="1">
    <source>
        <dbReference type="EMBL" id="CCO08248.1"/>
    </source>
</evidence>
<keyword evidence="2" id="KW-1185">Reference proteome</keyword>
<dbReference type="RefSeq" id="WP_008411578.1">
    <property type="nucleotide sequence ID" value="NZ_CAOS01000009.1"/>
</dbReference>
<dbReference type="eggNOG" id="ENOG502ZWYS">
    <property type="taxonomic scope" value="Bacteria"/>
</dbReference>
<reference evidence="1 2" key="1">
    <citation type="journal article" date="2013" name="Genome Announc.">
        <title>Genome Sequence of the Sulfate-Reducing Bacterium Desulfotomaculum hydrothermale Lam5(T).</title>
        <authorList>
            <person name="Amin O."/>
            <person name="Fardeau M.L."/>
            <person name="Valette O."/>
            <person name="Hirschler-Rea A."/>
            <person name="Barbe V."/>
            <person name="Medigue C."/>
            <person name="Vacherie B."/>
            <person name="Ollivier B."/>
            <person name="Bertin P.N."/>
            <person name="Dolla A."/>
        </authorList>
    </citation>
    <scope>NUCLEOTIDE SEQUENCE [LARGE SCALE GENOMIC DNA]</scope>
    <source>
        <strain evidence="2">Lam5 / DSM 18033</strain>
    </source>
</reference>
<gene>
    <name evidence="1" type="ORF">DESHY_20117</name>
</gene>
<organism evidence="1 2">
    <name type="scientific">Desulforamulus hydrothermalis Lam5 = DSM 18033</name>
    <dbReference type="NCBI Taxonomy" id="1121428"/>
    <lineage>
        <taxon>Bacteria</taxon>
        <taxon>Bacillati</taxon>
        <taxon>Bacillota</taxon>
        <taxon>Clostridia</taxon>
        <taxon>Eubacteriales</taxon>
        <taxon>Peptococcaceae</taxon>
        <taxon>Desulforamulus</taxon>
    </lineage>
</organism>
<accession>K8E9J6</accession>
<protein>
    <recommendedName>
        <fullName evidence="3">ERF family protein</fullName>
    </recommendedName>
</protein>
<dbReference type="EMBL" id="CAOS01000009">
    <property type="protein sequence ID" value="CCO08248.1"/>
    <property type="molecule type" value="Genomic_DNA"/>
</dbReference>